<organism evidence="2 3">
    <name type="scientific">Symbiodinium necroappetens</name>
    <dbReference type="NCBI Taxonomy" id="1628268"/>
    <lineage>
        <taxon>Eukaryota</taxon>
        <taxon>Sar</taxon>
        <taxon>Alveolata</taxon>
        <taxon>Dinophyceae</taxon>
        <taxon>Suessiales</taxon>
        <taxon>Symbiodiniaceae</taxon>
        <taxon>Symbiodinium</taxon>
    </lineage>
</organism>
<dbReference type="OrthoDB" id="435244at2759"/>
<feature type="compositionally biased region" description="Basic and acidic residues" evidence="1">
    <location>
        <begin position="677"/>
        <end position="690"/>
    </location>
</feature>
<dbReference type="AlphaFoldDB" id="A0A812Q2G3"/>
<feature type="region of interest" description="Disordered" evidence="1">
    <location>
        <begin position="596"/>
        <end position="712"/>
    </location>
</feature>
<dbReference type="Proteomes" id="UP000601435">
    <property type="component" value="Unassembled WGS sequence"/>
</dbReference>
<protein>
    <recommendedName>
        <fullName evidence="4">Ubiquitin-like protease family profile domain-containing protein</fullName>
    </recommendedName>
</protein>
<evidence type="ECO:0000313" key="2">
    <source>
        <dbReference type="EMBL" id="CAE7374010.1"/>
    </source>
</evidence>
<dbReference type="EMBL" id="CAJNJA010016082">
    <property type="protein sequence ID" value="CAE7374010.1"/>
    <property type="molecule type" value="Genomic_DNA"/>
</dbReference>
<comment type="caution">
    <text evidence="2">The sequence shown here is derived from an EMBL/GenBank/DDBJ whole genome shotgun (WGS) entry which is preliminary data.</text>
</comment>
<feature type="non-terminal residue" evidence="2">
    <location>
        <position position="1"/>
    </location>
</feature>
<feature type="compositionally biased region" description="Low complexity" evidence="1">
    <location>
        <begin position="1057"/>
        <end position="1073"/>
    </location>
</feature>
<gene>
    <name evidence="2" type="ORF">SNEC2469_LOCUS10076</name>
</gene>
<evidence type="ECO:0000313" key="3">
    <source>
        <dbReference type="Proteomes" id="UP000601435"/>
    </source>
</evidence>
<feature type="compositionally biased region" description="Basic residues" evidence="1">
    <location>
        <begin position="1096"/>
        <end position="1119"/>
    </location>
</feature>
<reference evidence="2" key="1">
    <citation type="submission" date="2021-02" db="EMBL/GenBank/DDBJ databases">
        <authorList>
            <person name="Dougan E. K."/>
            <person name="Rhodes N."/>
            <person name="Thang M."/>
            <person name="Chan C."/>
        </authorList>
    </citation>
    <scope>NUCLEOTIDE SEQUENCE</scope>
</reference>
<evidence type="ECO:0008006" key="4">
    <source>
        <dbReference type="Google" id="ProtNLM"/>
    </source>
</evidence>
<sequence>KRRADVSAVGKLQLYEQADRLVADSGSKRDARRRLQAEYGISESFATSLLKPAKRAKVEQFVQTTPQGRDGLRPQGSHLGYCHLGSKSLGKRLPGPGKSLGRPDYLKPVWQQTARWSQYEEANQQTLSPADLLDDFLDRLELRLAVREAEEKAGTLTPQAEAELQALRQKQQSMQTNQKAREKYKASLVVKCQLRSRACQQVKNLSPAEEKARMEVAWRIWDQTLQAAADPSGDQALPVAEPHDFAANRAETAITLSDQIPVWLKPTPGKVLTSLLRLKVASEQRCFQPQREPQGLVSSSILVVYMDNTAGQIMKSWRKLRANQPELFADDAVRIWSQPAAVVDSVIYRWQLELEAEETPQALNLVDYFAAAWTPDSLHAAALLQRAQVGVAAGCTGLSQVTDIGFASQAKAALHRWSEDVKQAMRLKARRQGVPCTYRTQCSDILKAARAMHSQMVSQNLQERTVLRAARQGGWLHYRPDETGKLQLVQDQAWAADLQEGNDKLGADHLADRESWVQAGQVQPFTDEELKSSEKADAMQLEATYLISQSTGEIAGLSLTDFSLGLSVLAQTEQEFLQRAQEALPPSQRRILREAVVSQTTSQQHKKRQRQKSRFHAKQALQEWRQQKGRRSAETVLKQLVPRAGKKAGRPSLKLKPSLKQKPSLKFKASASSKPSLAEKELRKDQEKTQARSRQAQQQKAPTAFDGPLKGKQARVVGDTVVPASLRGEVVQLLQQTDTEVRVQAASGQHWVRQADVTTDCWDKIWPDFLDLSQVSPKTLQAEEQHLRDLAVYQSGQLLTDSQLQAGQPAGLHVLQPAQLEVILQTGQLPQELQPELQAALQAAKPMLVLAVVHSQTPRHYSLVVLERDADKHISVRLRDSLPSESAYNKCLQLQKLFFRKAGLPDNKPLPPPAGSFRQKDGFSCGLWAIAFAEAEWRLFLGESRQALDLDLATRVDRLNRWIVALLRTRHSRQVQQQTAKDAAAACQPHQAAAAAAAAGLAEAAVKAKTAAEAAQPPQPPAKPVFGCSKCRHSPLGCLQCNPGKLLKHAAKQEAAEAAASQKESQAAEASQAGPSHAQPEAAASAAEEKTAKPEKKVKKDKKEGKVKKEKKEKKEKKG</sequence>
<accession>A0A812Q2G3</accession>
<feature type="region of interest" description="Disordered" evidence="1">
    <location>
        <begin position="1057"/>
        <end position="1119"/>
    </location>
</feature>
<evidence type="ECO:0000256" key="1">
    <source>
        <dbReference type="SAM" id="MobiDB-lite"/>
    </source>
</evidence>
<feature type="compositionally biased region" description="Basic residues" evidence="1">
    <location>
        <begin position="604"/>
        <end position="617"/>
    </location>
</feature>
<keyword evidence="3" id="KW-1185">Reference proteome</keyword>
<proteinExistence type="predicted"/>
<name>A0A812Q2G3_9DINO</name>